<protein>
    <recommendedName>
        <fullName evidence="5">Transmembrane protein</fullName>
    </recommendedName>
</protein>
<evidence type="ECO:0000313" key="3">
    <source>
        <dbReference type="EnsemblMetazoa" id="XP_038064495.1"/>
    </source>
</evidence>
<keyword evidence="2" id="KW-0812">Transmembrane</keyword>
<proteinExistence type="predicted"/>
<keyword evidence="2" id="KW-0472">Membrane</keyword>
<reference evidence="3" key="1">
    <citation type="submission" date="2022-11" db="UniProtKB">
        <authorList>
            <consortium name="EnsemblMetazoa"/>
        </authorList>
    </citation>
    <scope>IDENTIFICATION</scope>
</reference>
<feature type="transmembrane region" description="Helical" evidence="2">
    <location>
        <begin position="431"/>
        <end position="453"/>
    </location>
</feature>
<feature type="transmembrane region" description="Helical" evidence="2">
    <location>
        <begin position="223"/>
        <end position="245"/>
    </location>
</feature>
<feature type="region of interest" description="Disordered" evidence="1">
    <location>
        <begin position="26"/>
        <end position="47"/>
    </location>
</feature>
<dbReference type="OMA" id="LLELHVW"/>
<evidence type="ECO:0000256" key="2">
    <source>
        <dbReference type="SAM" id="Phobius"/>
    </source>
</evidence>
<name>A0A914AKH8_PATMI</name>
<keyword evidence="2" id="KW-1133">Transmembrane helix</keyword>
<evidence type="ECO:0000256" key="1">
    <source>
        <dbReference type="SAM" id="MobiDB-lite"/>
    </source>
</evidence>
<evidence type="ECO:0008006" key="5">
    <source>
        <dbReference type="Google" id="ProtNLM"/>
    </source>
</evidence>
<feature type="transmembrane region" description="Helical" evidence="2">
    <location>
        <begin position="291"/>
        <end position="313"/>
    </location>
</feature>
<dbReference type="AlphaFoldDB" id="A0A914AKH8"/>
<dbReference type="GeneID" id="119734926"/>
<dbReference type="EnsemblMetazoa" id="XM_038208567.1">
    <property type="protein sequence ID" value="XP_038064495.1"/>
    <property type="gene ID" value="LOC119734926"/>
</dbReference>
<feature type="transmembrane region" description="Helical" evidence="2">
    <location>
        <begin position="325"/>
        <end position="346"/>
    </location>
</feature>
<sequence length="541" mass="62304">MDSSREYRPLLNNLDTRHAQPAYTGSEIFPLENPTGGAGPGPSAKSTRGKPWPWIVWFLLKIIGLYNYRRIVTRRPCHLCLLAAVQRRLQRANGEEADTGRCGLYPGAEMPMNHGEDGDDDGDDYKEEQLVCLVDGNMNMVFDEDGPRSPSDEVCAVCRSEWWDARGRFRPYSETDIGVRKWNHCGSAVLSLIWPLTLIGLIMYDFCYYLHDYWGQEKQLIRLISYSTFLSFNLSSPLMSLVANIQNMMVDHRWSSRRRGFSWYECLGVRYIVKRLQHLGLGEQGLVYKPYLTVCIVWPVVNGVYRALIYYIFVENKSRNTHIQISLAAGAVGMVVWGSFCYLMLLMRLSFQKQQRLELSFLWRHAGQLDVCRGRLALYAQDLGSMCRLVSVWVIMVVAVSTWSFTTQISWDYLVISNDLKFHSATLEVNINLMIWSENFMFLILPLVALGGFDLNKTWVQFVRNVSQIRSEAHEVFWDKLLAFCEEQSPVYRVETLTLMFSALGLFLGLHFGDQNVEYWMKQTPNVTMVDPIQADIMPPI</sequence>
<feature type="transmembrane region" description="Helical" evidence="2">
    <location>
        <begin position="51"/>
        <end position="68"/>
    </location>
</feature>
<feature type="transmembrane region" description="Helical" evidence="2">
    <location>
        <begin position="389"/>
        <end position="411"/>
    </location>
</feature>
<dbReference type="OrthoDB" id="10042460at2759"/>
<dbReference type="Proteomes" id="UP000887568">
    <property type="component" value="Unplaced"/>
</dbReference>
<organism evidence="3 4">
    <name type="scientific">Patiria miniata</name>
    <name type="common">Bat star</name>
    <name type="synonym">Asterina miniata</name>
    <dbReference type="NCBI Taxonomy" id="46514"/>
    <lineage>
        <taxon>Eukaryota</taxon>
        <taxon>Metazoa</taxon>
        <taxon>Echinodermata</taxon>
        <taxon>Eleutherozoa</taxon>
        <taxon>Asterozoa</taxon>
        <taxon>Asteroidea</taxon>
        <taxon>Valvatacea</taxon>
        <taxon>Valvatida</taxon>
        <taxon>Asterinidae</taxon>
        <taxon>Patiria</taxon>
    </lineage>
</organism>
<keyword evidence="4" id="KW-1185">Reference proteome</keyword>
<dbReference type="RefSeq" id="XP_038064495.1">
    <property type="nucleotide sequence ID" value="XM_038208567.1"/>
</dbReference>
<evidence type="ECO:0000313" key="4">
    <source>
        <dbReference type="Proteomes" id="UP000887568"/>
    </source>
</evidence>
<feature type="transmembrane region" description="Helical" evidence="2">
    <location>
        <begin position="189"/>
        <end position="211"/>
    </location>
</feature>
<accession>A0A914AKH8</accession>